<feature type="region of interest" description="Disordered" evidence="1">
    <location>
        <begin position="43"/>
        <end position="63"/>
    </location>
</feature>
<reference evidence="3" key="1">
    <citation type="journal article" date="2019" name="Int. J. Syst. Evol. Microbiol.">
        <title>The Global Catalogue of Microorganisms (GCM) 10K type strain sequencing project: providing services to taxonomists for standard genome sequencing and annotation.</title>
        <authorList>
            <consortium name="The Broad Institute Genomics Platform"/>
            <consortium name="The Broad Institute Genome Sequencing Center for Infectious Disease"/>
            <person name="Wu L."/>
            <person name="Ma J."/>
        </authorList>
    </citation>
    <scope>NUCLEOTIDE SEQUENCE [LARGE SCALE GENOMIC DNA]</scope>
    <source>
        <strain evidence="3">JCM 4565</strain>
    </source>
</reference>
<keyword evidence="3" id="KW-1185">Reference proteome</keyword>
<evidence type="ECO:0000313" key="3">
    <source>
        <dbReference type="Proteomes" id="UP001500063"/>
    </source>
</evidence>
<evidence type="ECO:0000313" key="2">
    <source>
        <dbReference type="EMBL" id="GAA0346454.1"/>
    </source>
</evidence>
<gene>
    <name evidence="2" type="ORF">GCM10010319_23670</name>
</gene>
<dbReference type="EMBL" id="BAAABW010000013">
    <property type="protein sequence ID" value="GAA0346454.1"/>
    <property type="molecule type" value="Genomic_DNA"/>
</dbReference>
<dbReference type="Proteomes" id="UP001500063">
    <property type="component" value="Unassembled WGS sequence"/>
</dbReference>
<feature type="compositionally biased region" description="Polar residues" evidence="1">
    <location>
        <begin position="47"/>
        <end position="63"/>
    </location>
</feature>
<proteinExistence type="predicted"/>
<sequence>MVSPPPRTARRLLYVVDAHLSLGDLDAAVGSAYRAVDLLGILPPPASRTSTGGDSPLTSPRPL</sequence>
<comment type="caution">
    <text evidence="2">The sequence shown here is derived from an EMBL/GenBank/DDBJ whole genome shotgun (WGS) entry which is preliminary data.</text>
</comment>
<evidence type="ECO:0000256" key="1">
    <source>
        <dbReference type="SAM" id="MobiDB-lite"/>
    </source>
</evidence>
<accession>A0ABP3GLW2</accession>
<organism evidence="2 3">
    <name type="scientific">Streptomyces blastmyceticus</name>
    <dbReference type="NCBI Taxonomy" id="68180"/>
    <lineage>
        <taxon>Bacteria</taxon>
        <taxon>Bacillati</taxon>
        <taxon>Actinomycetota</taxon>
        <taxon>Actinomycetes</taxon>
        <taxon>Kitasatosporales</taxon>
        <taxon>Streptomycetaceae</taxon>
        <taxon>Streptomyces</taxon>
    </lineage>
</organism>
<protein>
    <submittedName>
        <fullName evidence="2">Uncharacterized protein</fullName>
    </submittedName>
</protein>
<name>A0ABP3GLW2_9ACTN</name>